<dbReference type="InterPro" id="IPR022551">
    <property type="entry name" value="BrxC"/>
</dbReference>
<dbReference type="Proteomes" id="UP000215145">
    <property type="component" value="Unassembled WGS sequence"/>
</dbReference>
<dbReference type="NCBIfam" id="TIGR04019">
    <property type="entry name" value="B_thiol_YtxJ"/>
    <property type="match status" value="1"/>
</dbReference>
<comment type="caution">
    <text evidence="1">The sequence shown here is derived from an EMBL/GenBank/DDBJ whole genome shotgun (WGS) entry which is preliminary data.</text>
</comment>
<organism evidence="1 2">
    <name type="scientific">Paenibacillus herberti</name>
    <dbReference type="NCBI Taxonomy" id="1619309"/>
    <lineage>
        <taxon>Bacteria</taxon>
        <taxon>Bacillati</taxon>
        <taxon>Bacillota</taxon>
        <taxon>Bacilli</taxon>
        <taxon>Bacillales</taxon>
        <taxon>Paenibacillaceae</taxon>
        <taxon>Paenibacillus</taxon>
    </lineage>
</organism>
<name>A0A229P0N4_9BACL</name>
<dbReference type="RefSeq" id="WP_089522904.1">
    <property type="nucleotide sequence ID" value="NZ_NMUQ01000001.1"/>
</dbReference>
<evidence type="ECO:0000313" key="1">
    <source>
        <dbReference type="EMBL" id="OXM15813.1"/>
    </source>
</evidence>
<gene>
    <name evidence="1" type="ORF">CGZ75_03600</name>
</gene>
<protein>
    <submittedName>
        <fullName evidence="1">General stress protein</fullName>
    </submittedName>
</protein>
<dbReference type="AlphaFoldDB" id="A0A229P0N4"/>
<proteinExistence type="predicted"/>
<dbReference type="EMBL" id="NMUQ01000001">
    <property type="protein sequence ID" value="OXM15813.1"/>
    <property type="molecule type" value="Genomic_DNA"/>
</dbReference>
<accession>A0A229P0N4</accession>
<dbReference type="OrthoDB" id="677051at2"/>
<sequence length="112" mass="12765">MSYISLEKIEDWNKILEQSHEKPVLVFKHSTRCSVSAEAHEAWLHWIEKSKGEAVDTAMVRVVEERPVSNAIEEQLGVKHASPQAILVRGGKAEWHTSHWNITETALVDNVR</sequence>
<evidence type="ECO:0000313" key="2">
    <source>
        <dbReference type="Proteomes" id="UP000215145"/>
    </source>
</evidence>
<dbReference type="Pfam" id="PF11009">
    <property type="entry name" value="BrxC"/>
    <property type="match status" value="1"/>
</dbReference>
<keyword evidence="2" id="KW-1185">Reference proteome</keyword>
<reference evidence="1 2" key="1">
    <citation type="submission" date="2017-07" db="EMBL/GenBank/DDBJ databases">
        <title>Paenibacillus herberti R33 genome sequencing and assembly.</title>
        <authorList>
            <person name="Su W."/>
        </authorList>
    </citation>
    <scope>NUCLEOTIDE SEQUENCE [LARGE SCALE GENOMIC DNA]</scope>
    <source>
        <strain evidence="1 2">R33</strain>
    </source>
</reference>
<dbReference type="Gene3D" id="3.40.30.10">
    <property type="entry name" value="Glutaredoxin"/>
    <property type="match status" value="1"/>
</dbReference>